<dbReference type="FunFam" id="2.20.100.10:FF:000015">
    <property type="entry name" value="Thrombospondin, type I, domain containing 7A"/>
    <property type="match status" value="1"/>
</dbReference>
<evidence type="ECO:0000256" key="1">
    <source>
        <dbReference type="ARBA" id="ARBA00022729"/>
    </source>
</evidence>
<proteinExistence type="predicted"/>
<name>A0A4V6ASB6_COLLU</name>
<dbReference type="EMBL" id="CM014091">
    <property type="protein sequence ID" value="TKS82572.1"/>
    <property type="molecule type" value="Genomic_DNA"/>
</dbReference>
<keyword evidence="2" id="KW-1015">Disulfide bond</keyword>
<evidence type="ECO:0000256" key="4">
    <source>
        <dbReference type="SAM" id="MobiDB-lite"/>
    </source>
</evidence>
<accession>A0A4V6ASB6</accession>
<keyword evidence="1" id="KW-0732">Signal</keyword>
<keyword evidence="7" id="KW-1185">Reference proteome</keyword>
<keyword evidence="3" id="KW-0325">Glycoprotein</keyword>
<feature type="domain" description="Spondin-like TSP1" evidence="5">
    <location>
        <begin position="1087"/>
        <end position="1128"/>
    </location>
</feature>
<gene>
    <name evidence="6" type="ORF">D9C73_016681</name>
</gene>
<evidence type="ECO:0000313" key="6">
    <source>
        <dbReference type="EMBL" id="TKS82572.1"/>
    </source>
</evidence>
<evidence type="ECO:0000256" key="3">
    <source>
        <dbReference type="ARBA" id="ARBA00023180"/>
    </source>
</evidence>
<feature type="domain" description="Spondin-like TSP1" evidence="5">
    <location>
        <begin position="391"/>
        <end position="450"/>
    </location>
</feature>
<dbReference type="SMART" id="SM00209">
    <property type="entry name" value="TSP1"/>
    <property type="match status" value="4"/>
</dbReference>
<dbReference type="PANTHER" id="PTHR11311:SF29">
    <property type="entry name" value="THROMBOSPONDIN TYPE-1 DOMAIN-CONTAINING PROTEIN 7A ISOFORM X1"/>
    <property type="match status" value="1"/>
</dbReference>
<dbReference type="Pfam" id="PF19030">
    <property type="entry name" value="TSP1_ADAMTS"/>
    <property type="match status" value="1"/>
</dbReference>
<dbReference type="PANTHER" id="PTHR11311">
    <property type="entry name" value="SPONDIN"/>
    <property type="match status" value="1"/>
</dbReference>
<evidence type="ECO:0000256" key="2">
    <source>
        <dbReference type="ARBA" id="ARBA00023157"/>
    </source>
</evidence>
<dbReference type="Gene3D" id="2.20.100.10">
    <property type="entry name" value="Thrombospondin type-1 (TSP1) repeat"/>
    <property type="match status" value="4"/>
</dbReference>
<organism evidence="6 7">
    <name type="scientific">Collichthys lucidus</name>
    <name type="common">Big head croaker</name>
    <name type="synonym">Sciaena lucida</name>
    <dbReference type="NCBI Taxonomy" id="240159"/>
    <lineage>
        <taxon>Eukaryota</taxon>
        <taxon>Metazoa</taxon>
        <taxon>Chordata</taxon>
        <taxon>Craniata</taxon>
        <taxon>Vertebrata</taxon>
        <taxon>Euteleostomi</taxon>
        <taxon>Actinopterygii</taxon>
        <taxon>Neopterygii</taxon>
        <taxon>Teleostei</taxon>
        <taxon>Neoteleostei</taxon>
        <taxon>Acanthomorphata</taxon>
        <taxon>Eupercaria</taxon>
        <taxon>Sciaenidae</taxon>
        <taxon>Collichthys</taxon>
    </lineage>
</organism>
<dbReference type="InterPro" id="IPR051418">
    <property type="entry name" value="Spondin/Thrombospondin_T1"/>
</dbReference>
<protein>
    <submittedName>
        <fullName evidence="6">Thrombospondin type-1 domain-containing protein 7A</fullName>
    </submittedName>
</protein>
<dbReference type="FunFam" id="2.20.100.10:FF:000050">
    <property type="entry name" value="Thrombospondin type 1 domain containing 7B"/>
    <property type="match status" value="1"/>
</dbReference>
<dbReference type="SUPFAM" id="SSF82895">
    <property type="entry name" value="TSP-1 type 1 repeat"/>
    <property type="match status" value="4"/>
</dbReference>
<sequence length="1360" mass="152800">MMITEIITRVETDSNKCEPVLKDKKTSWKALNLENLEHNLISVSPHRLLFTLLCFVNLLRRRDSMIQIRLLEKLIVPLATEQTQGVFIARESETENAPGGGRGRTKDGRATPGYIRPPQQNDHHLYKKKKEEAVIKGFKVTRVSPADIQCEEHAAMLQPITASAKSPTRDETHLVCSIINPPLFPDCTVLSQRMPSVGYVYDTNKQIPNTHSILLLSALRRRIHSHPPAPLLPRLLVKQMEPEVEAHLPVVMIQMLRVDRGKSKHMCPSLVAVVAIWKRWQRPHRSLQLSNSEGSLKDRAAACSSLALHAVGQRFMRLRKLCKESLAVIDLPLRQLTSEEGQTKQRLGLNLARERSSLPLDTPAISEAPRRGGGQEPLLVLPSSGARALDCVLSDWTSWSTCSQTCSSKTIEGKQMRTRSILAYNAGEGGALCPNSSSLQEVRNCNEHACTVYHWQTGPWGPCTEDPSASSLNASMGARERQGSCSLGMQTRKVICVRVNVGQGGYQREDDWYINYSEGQSLLSYKVVGVIDLSRGGLMFDEGHTLGLKYDRHIISITDWYSTKAWTQKHDSKAVQGSNAKSVYWTEERFDSPQSPVPFIHSVLDQSIKMLQLWFPTICLNVAVFEKYSALCVFIGHDPTGRVSYLHLNLCWSSSCYPPVKLGNSSISFDQPSELESYVMCSLSLCVEVVPIVLLRGTIHLYKDTRGFVLLERDLALSIGIKNKSLLVSLLHYYIFPARLPIARLANEYGTPRGKRSLLATLNLTQMISVSTMGMRKQSSNIPRCETRLQRSDYKMSFSRCPDGPRPNAVRPCQLPCKKDCIMTPFSDWTPCPLSCDAAGNAVKRKQSRKRLIIQPPSNGGQDCPEVLEEDRDCEVPKSCPGFRWKTHKWRKCQLVPWFLRQSSAGAQETCGPGLQTRAVSCRQLDGTQADISECLRFAKAMPTITQRCQLPCQDDCQLTNWSKFSSCTADCVGVRTRKRALIGRSKKKDKCKNTQMYPLSETQYCPCDKYNAQPVGNWSDCILPEGGRVESVLGMKVQGDVKECGQGYRYQAMVCYDQDNRLVETLRCNSHGYIEEACIIPCPSDCKLSEWSNWSRCSKSCGSGVKVRSKWLREKPYNGGRPCPKLDHINQVYEVVPCQSDCNQYVWVAEPWSVWKVSNVDLKENCGEGVQTRKVRCMLNTIDGPSESVEDYLCDPEEMPLGARESRLPCPEDCVLNDWGPWSRCSLSVCVSAVYHDQQPSADSVHPPVAQRGQAVSGHDRPRALRPEPQLLQLLLQHHRSCMQPDVRQNDSAPVRALCFRMEQMLFWAAAKCLSGRMFFNFNQITSMKADLEMGALKLSVNVTFTNELICFNSEQGDR</sequence>
<dbReference type="InterPro" id="IPR044004">
    <property type="entry name" value="TSP1_spondin_dom"/>
</dbReference>
<evidence type="ECO:0000259" key="5">
    <source>
        <dbReference type="Pfam" id="PF19028"/>
    </source>
</evidence>
<evidence type="ECO:0000313" key="7">
    <source>
        <dbReference type="Proteomes" id="UP000298787"/>
    </source>
</evidence>
<dbReference type="Pfam" id="PF00090">
    <property type="entry name" value="TSP_1"/>
    <property type="match status" value="2"/>
</dbReference>
<dbReference type="PROSITE" id="PS50092">
    <property type="entry name" value="TSP1"/>
    <property type="match status" value="4"/>
</dbReference>
<dbReference type="InterPro" id="IPR000884">
    <property type="entry name" value="TSP1_rpt"/>
</dbReference>
<dbReference type="GO" id="GO:0030036">
    <property type="term" value="P:actin cytoskeleton organization"/>
    <property type="evidence" value="ECO:0007669"/>
    <property type="project" value="TreeGrafter"/>
</dbReference>
<dbReference type="FunFam" id="2.20.100.10:FF:000014">
    <property type="entry name" value="Thrombospondin type 1 domain containing 7A"/>
    <property type="match status" value="1"/>
</dbReference>
<dbReference type="Proteomes" id="UP000298787">
    <property type="component" value="Chromosome 14"/>
</dbReference>
<dbReference type="GO" id="GO:0005886">
    <property type="term" value="C:plasma membrane"/>
    <property type="evidence" value="ECO:0007669"/>
    <property type="project" value="TreeGrafter"/>
</dbReference>
<feature type="region of interest" description="Disordered" evidence="4">
    <location>
        <begin position="92"/>
        <end position="121"/>
    </location>
</feature>
<dbReference type="InterPro" id="IPR036383">
    <property type="entry name" value="TSP1_rpt_sf"/>
</dbReference>
<feature type="region of interest" description="Disordered" evidence="4">
    <location>
        <begin position="1242"/>
        <end position="1264"/>
    </location>
</feature>
<dbReference type="Pfam" id="PF19028">
    <property type="entry name" value="TSP1_spondin"/>
    <property type="match status" value="2"/>
</dbReference>
<reference evidence="6 7" key="1">
    <citation type="submission" date="2019-01" db="EMBL/GenBank/DDBJ databases">
        <title>Genome Assembly of Collichthys lucidus.</title>
        <authorList>
            <person name="Cai M."/>
            <person name="Xiao S."/>
        </authorList>
    </citation>
    <scope>NUCLEOTIDE SEQUENCE [LARGE SCALE GENOMIC DNA]</scope>
    <source>
        <strain evidence="6">JT15FE1705JMU</strain>
        <tissue evidence="6">Muscle</tissue>
    </source>
</reference>